<dbReference type="InterPro" id="IPR015168">
    <property type="entry name" value="SsuA/THI5"/>
</dbReference>
<organism evidence="7 8">
    <name type="scientific">Sulfurimicrobium lacus</name>
    <dbReference type="NCBI Taxonomy" id="2715678"/>
    <lineage>
        <taxon>Bacteria</taxon>
        <taxon>Pseudomonadati</taxon>
        <taxon>Pseudomonadota</taxon>
        <taxon>Betaproteobacteria</taxon>
        <taxon>Nitrosomonadales</taxon>
        <taxon>Sulfuricellaceae</taxon>
        <taxon>Sulfurimicrobium</taxon>
    </lineage>
</organism>
<dbReference type="SMART" id="SM00062">
    <property type="entry name" value="PBPb"/>
    <property type="match status" value="1"/>
</dbReference>
<comment type="similarity">
    <text evidence="2">Belongs to the bacterial solute-binding protein SsuA/TauA family.</text>
</comment>
<feature type="signal peptide" evidence="5">
    <location>
        <begin position="1"/>
        <end position="29"/>
    </location>
</feature>
<protein>
    <submittedName>
        <fullName evidence="7">Sulfonate ABC transporter substrate-binding protein</fullName>
    </submittedName>
</protein>
<dbReference type="KEGG" id="slac:SKTS_01620"/>
<evidence type="ECO:0000313" key="8">
    <source>
        <dbReference type="Proteomes" id="UP000502260"/>
    </source>
</evidence>
<gene>
    <name evidence="7" type="ORF">SKTS_01620</name>
</gene>
<evidence type="ECO:0000256" key="5">
    <source>
        <dbReference type="SAM" id="SignalP"/>
    </source>
</evidence>
<accession>A0A6F8V8E5</accession>
<dbReference type="NCBIfam" id="TIGR01728">
    <property type="entry name" value="SsuA_fam"/>
    <property type="match status" value="1"/>
</dbReference>
<dbReference type="Gene3D" id="3.40.190.10">
    <property type="entry name" value="Periplasmic binding protein-like II"/>
    <property type="match status" value="2"/>
</dbReference>
<evidence type="ECO:0000256" key="3">
    <source>
        <dbReference type="ARBA" id="ARBA00022448"/>
    </source>
</evidence>
<dbReference type="PANTHER" id="PTHR30024">
    <property type="entry name" value="ALIPHATIC SULFONATES-BINDING PROTEIN-RELATED"/>
    <property type="match status" value="1"/>
</dbReference>
<keyword evidence="8" id="KW-1185">Reference proteome</keyword>
<comment type="subcellular location">
    <subcellularLocation>
        <location evidence="1">Periplasm</location>
    </subcellularLocation>
</comment>
<dbReference type="RefSeq" id="WP_173058939.1">
    <property type="nucleotide sequence ID" value="NZ_AP022853.1"/>
</dbReference>
<dbReference type="GO" id="GO:0042597">
    <property type="term" value="C:periplasmic space"/>
    <property type="evidence" value="ECO:0007669"/>
    <property type="project" value="UniProtKB-SubCell"/>
</dbReference>
<sequence>MFIKRFLSRAIPAVSLSFALLTAAPAAHATVKVGLSDWPGWVAWYVAEQKGFFKKYGADVKLVWFANYTDSISALSAGQIDANSQTWSDTMAPLAKGIALKTIMVNDNSAGNDALMVSPKIKSMADLKGKSVALEEFSVSHFLLTMALSKNGMSLKDVKVVNLSAGDAAAAFLAGRVDAAVVWNPWVNKIQTSGKGKPLFTSKEVPGMIPDLLVAQEKSVKANRKDYLGMIKAWYDTEKFIRENPDEATRIMAKVVSMPPAEYKIFLPGTKFFDQKGNLQAFGPASDATSLMGVAPTIAKFLLDNKLMEGKVDFAKGLDSSLVQEVAKR</sequence>
<dbReference type="InterPro" id="IPR001638">
    <property type="entry name" value="Solute-binding_3/MltF_N"/>
</dbReference>
<dbReference type="Pfam" id="PF09084">
    <property type="entry name" value="NMT1"/>
    <property type="match status" value="1"/>
</dbReference>
<dbReference type="InterPro" id="IPR010067">
    <property type="entry name" value="ABC_SsuA_sub-bd"/>
</dbReference>
<dbReference type="EMBL" id="AP022853">
    <property type="protein sequence ID" value="BCB25276.1"/>
    <property type="molecule type" value="Genomic_DNA"/>
</dbReference>
<dbReference type="PANTHER" id="PTHR30024:SF47">
    <property type="entry name" value="TAURINE-BINDING PERIPLASMIC PROTEIN"/>
    <property type="match status" value="1"/>
</dbReference>
<evidence type="ECO:0000313" key="7">
    <source>
        <dbReference type="EMBL" id="BCB25276.1"/>
    </source>
</evidence>
<keyword evidence="3" id="KW-0813">Transport</keyword>
<name>A0A6F8V8E5_9PROT</name>
<dbReference type="CDD" id="cd13563">
    <property type="entry name" value="PBP2_SsuA_like_6"/>
    <property type="match status" value="1"/>
</dbReference>
<dbReference type="AlphaFoldDB" id="A0A6F8V8E5"/>
<dbReference type="Proteomes" id="UP000502260">
    <property type="component" value="Chromosome"/>
</dbReference>
<proteinExistence type="inferred from homology"/>
<feature type="domain" description="Solute-binding protein family 3/N-terminal" evidence="6">
    <location>
        <begin position="30"/>
        <end position="244"/>
    </location>
</feature>
<dbReference type="SUPFAM" id="SSF53850">
    <property type="entry name" value="Periplasmic binding protein-like II"/>
    <property type="match status" value="1"/>
</dbReference>
<evidence type="ECO:0000256" key="2">
    <source>
        <dbReference type="ARBA" id="ARBA00010742"/>
    </source>
</evidence>
<reference evidence="8" key="1">
    <citation type="submission" date="2020-03" db="EMBL/GenBank/DDBJ databases">
        <title>Complete genome sequence of sulfur-oxidizing bacterium skT11.</title>
        <authorList>
            <person name="Kanda M."/>
            <person name="Kojima H."/>
            <person name="Fukui M."/>
        </authorList>
    </citation>
    <scope>NUCLEOTIDE SEQUENCE [LARGE SCALE GENOMIC DNA]</scope>
    <source>
        <strain evidence="8">skT11</strain>
    </source>
</reference>
<dbReference type="GO" id="GO:0016020">
    <property type="term" value="C:membrane"/>
    <property type="evidence" value="ECO:0007669"/>
    <property type="project" value="InterPro"/>
</dbReference>
<keyword evidence="4 5" id="KW-0732">Signal</keyword>
<evidence type="ECO:0000256" key="4">
    <source>
        <dbReference type="ARBA" id="ARBA00022729"/>
    </source>
</evidence>
<evidence type="ECO:0000256" key="1">
    <source>
        <dbReference type="ARBA" id="ARBA00004418"/>
    </source>
</evidence>
<dbReference type="GO" id="GO:0042626">
    <property type="term" value="F:ATPase-coupled transmembrane transporter activity"/>
    <property type="evidence" value="ECO:0007669"/>
    <property type="project" value="InterPro"/>
</dbReference>
<feature type="chain" id="PRO_5026116356" evidence="5">
    <location>
        <begin position="30"/>
        <end position="329"/>
    </location>
</feature>
<evidence type="ECO:0000259" key="6">
    <source>
        <dbReference type="SMART" id="SM00062"/>
    </source>
</evidence>